<evidence type="ECO:0000313" key="1">
    <source>
        <dbReference type="EMBL" id="KAG6921764.1"/>
    </source>
</evidence>
<name>A0A8T1RZK7_CHESE</name>
<reference evidence="1 2" key="1">
    <citation type="journal article" date="2020" name="G3 (Bethesda)">
        <title>Draft Genome of the Common Snapping Turtle, Chelydra serpentina, a Model for Phenotypic Plasticity in Reptiles.</title>
        <authorList>
            <person name="Das D."/>
            <person name="Singh S.K."/>
            <person name="Bierstedt J."/>
            <person name="Erickson A."/>
            <person name="Galli G.L.J."/>
            <person name="Crossley D.A. 2nd"/>
            <person name="Rhen T."/>
        </authorList>
    </citation>
    <scope>NUCLEOTIDE SEQUENCE [LARGE SCALE GENOMIC DNA]</scope>
    <source>
        <strain evidence="1">KW</strain>
    </source>
</reference>
<evidence type="ECO:0000313" key="2">
    <source>
        <dbReference type="Proteomes" id="UP000765507"/>
    </source>
</evidence>
<dbReference type="AlphaFoldDB" id="A0A8T1RZK7"/>
<dbReference type="Proteomes" id="UP000765507">
    <property type="component" value="Unassembled WGS sequence"/>
</dbReference>
<feature type="non-terminal residue" evidence="1">
    <location>
        <position position="1"/>
    </location>
</feature>
<protein>
    <submittedName>
        <fullName evidence="1">Uncharacterized protein</fullName>
    </submittedName>
</protein>
<organism evidence="1 2">
    <name type="scientific">Chelydra serpentina</name>
    <name type="common">Snapping turtle</name>
    <name type="synonym">Testudo serpentina</name>
    <dbReference type="NCBI Taxonomy" id="8475"/>
    <lineage>
        <taxon>Eukaryota</taxon>
        <taxon>Metazoa</taxon>
        <taxon>Chordata</taxon>
        <taxon>Craniata</taxon>
        <taxon>Vertebrata</taxon>
        <taxon>Euteleostomi</taxon>
        <taxon>Archelosauria</taxon>
        <taxon>Testudinata</taxon>
        <taxon>Testudines</taxon>
        <taxon>Cryptodira</taxon>
        <taxon>Durocryptodira</taxon>
        <taxon>Americhelydia</taxon>
        <taxon>Chelydroidea</taxon>
        <taxon>Chelydridae</taxon>
        <taxon>Chelydra</taxon>
    </lineage>
</organism>
<gene>
    <name evidence="1" type="ORF">G0U57_005353</name>
</gene>
<dbReference type="EMBL" id="JAHGAV010001725">
    <property type="protein sequence ID" value="KAG6921764.1"/>
    <property type="molecule type" value="Genomic_DNA"/>
</dbReference>
<accession>A0A8T1RZK7</accession>
<sequence>PWSHGPPGILVGGSLHGAMSMGLYLAWFTPIPDACSFLRCEGDPGACLPAVCQVAAPFLAPPELPFELLPPTPFHLCTPCPWPHEIVGPARQPPPGAGQNSRL</sequence>
<keyword evidence="2" id="KW-1185">Reference proteome</keyword>
<proteinExistence type="predicted"/>
<comment type="caution">
    <text evidence="1">The sequence shown here is derived from an EMBL/GenBank/DDBJ whole genome shotgun (WGS) entry which is preliminary data.</text>
</comment>